<feature type="transmembrane region" description="Helical" evidence="1">
    <location>
        <begin position="37"/>
        <end position="54"/>
    </location>
</feature>
<gene>
    <name evidence="3" type="ORF">EDC14_101154</name>
</gene>
<protein>
    <submittedName>
        <fullName evidence="3">Spore maturation protein A</fullName>
    </submittedName>
</protein>
<dbReference type="EMBL" id="SLUN01000011">
    <property type="protein sequence ID" value="TCL69932.1"/>
    <property type="molecule type" value="Genomic_DNA"/>
</dbReference>
<dbReference type="Pfam" id="PF07670">
    <property type="entry name" value="Gate"/>
    <property type="match status" value="1"/>
</dbReference>
<dbReference type="InterPro" id="IPR011642">
    <property type="entry name" value="Gate_dom"/>
</dbReference>
<keyword evidence="4" id="KW-1185">Reference proteome</keyword>
<evidence type="ECO:0000313" key="3">
    <source>
        <dbReference type="EMBL" id="TCL69932.1"/>
    </source>
</evidence>
<evidence type="ECO:0000313" key="4">
    <source>
        <dbReference type="Proteomes" id="UP000295008"/>
    </source>
</evidence>
<dbReference type="Proteomes" id="UP000295008">
    <property type="component" value="Unassembled WGS sequence"/>
</dbReference>
<keyword evidence="1" id="KW-0812">Transmembrane</keyword>
<feature type="transmembrane region" description="Helical" evidence="1">
    <location>
        <begin position="165"/>
        <end position="187"/>
    </location>
</feature>
<proteinExistence type="predicted"/>
<evidence type="ECO:0000256" key="1">
    <source>
        <dbReference type="SAM" id="Phobius"/>
    </source>
</evidence>
<dbReference type="AlphaFoldDB" id="A0A4R1RVG1"/>
<dbReference type="RefSeq" id="WP_132014258.1">
    <property type="nucleotide sequence ID" value="NZ_SLUN01000011.1"/>
</dbReference>
<reference evidence="3 4" key="1">
    <citation type="submission" date="2019-03" db="EMBL/GenBank/DDBJ databases">
        <title>Genomic Encyclopedia of Type Strains, Phase IV (KMG-IV): sequencing the most valuable type-strain genomes for metagenomic binning, comparative biology and taxonomic classification.</title>
        <authorList>
            <person name="Goeker M."/>
        </authorList>
    </citation>
    <scope>NUCLEOTIDE SEQUENCE [LARGE SCALE GENOMIC DNA]</scope>
    <source>
        <strain evidence="3 4">LX-B</strain>
    </source>
</reference>
<keyword evidence="1" id="KW-1133">Transmembrane helix</keyword>
<organism evidence="3 4">
    <name type="scientific">Hydrogenispora ethanolica</name>
    <dbReference type="NCBI Taxonomy" id="1082276"/>
    <lineage>
        <taxon>Bacteria</taxon>
        <taxon>Bacillati</taxon>
        <taxon>Bacillota</taxon>
        <taxon>Hydrogenispora</taxon>
    </lineage>
</organism>
<feature type="domain" description="Nucleoside transporter/FeoB GTPase Gate" evidence="2">
    <location>
        <begin position="42"/>
        <end position="159"/>
    </location>
</feature>
<sequence>MINTIWMFLIGFGILVAASTGHIGVISDTIFNSSTKAVEFTFGLAGMIALWSGILKVAETAGITEWIAKIFQPILALLFPSLKTAQSALGLISMTVAANMLGLGNVATPIGLKTMAELQGHNQTPNQASPEICTFMTLVFGGLSLIPSTLIAIRSQAGSSQPALVLGPVLIITLIATSAGLLFNHLALRLDDWYHRKEH</sequence>
<feature type="transmembrane region" description="Helical" evidence="1">
    <location>
        <begin position="6"/>
        <end position="25"/>
    </location>
</feature>
<evidence type="ECO:0000259" key="2">
    <source>
        <dbReference type="Pfam" id="PF07670"/>
    </source>
</evidence>
<keyword evidence="1" id="KW-0472">Membrane</keyword>
<dbReference type="OrthoDB" id="9782481at2"/>
<accession>A0A4R1RVG1</accession>
<name>A0A4R1RVG1_HYDET</name>
<feature type="transmembrane region" description="Helical" evidence="1">
    <location>
        <begin position="89"/>
        <end position="112"/>
    </location>
</feature>
<feature type="transmembrane region" description="Helical" evidence="1">
    <location>
        <begin position="132"/>
        <end position="153"/>
    </location>
</feature>
<comment type="caution">
    <text evidence="3">The sequence shown here is derived from an EMBL/GenBank/DDBJ whole genome shotgun (WGS) entry which is preliminary data.</text>
</comment>